<accession>B1J5S6</accession>
<dbReference type="InterPro" id="IPR054112">
    <property type="entry name" value="Glyco_transf_99_N"/>
</dbReference>
<feature type="domain" description="Glycosyltransferase 99 N-terminal" evidence="1">
    <location>
        <begin position="80"/>
        <end position="167"/>
    </location>
</feature>
<dbReference type="eggNOG" id="COG3562">
    <property type="taxonomic scope" value="Bacteria"/>
</dbReference>
<name>B1J5S6_PSEPW</name>
<gene>
    <name evidence="2" type="ordered locus">PputW619_1399</name>
</gene>
<evidence type="ECO:0000259" key="1">
    <source>
        <dbReference type="Pfam" id="PF21912"/>
    </source>
</evidence>
<dbReference type="KEGG" id="ppw:PputW619_1399"/>
<dbReference type="EMBL" id="CP000949">
    <property type="protein sequence ID" value="ACA71904.1"/>
    <property type="molecule type" value="Genomic_DNA"/>
</dbReference>
<protein>
    <submittedName>
        <fullName evidence="2">Capsule polysaccharide biosynthesis protein</fullName>
    </submittedName>
</protein>
<dbReference type="HOGENOM" id="CLU_467634_0_0_6"/>
<evidence type="ECO:0000313" key="2">
    <source>
        <dbReference type="EMBL" id="ACA71904.1"/>
    </source>
</evidence>
<reference evidence="2" key="1">
    <citation type="submission" date="2008-02" db="EMBL/GenBank/DDBJ databases">
        <title>Complete sequence of Psuedomonas putida W619.</title>
        <authorList>
            <consortium name="US DOE Joint Genome Institute"/>
            <person name="Copeland A."/>
            <person name="Lucas S."/>
            <person name="Lapidus A."/>
            <person name="Barry K."/>
            <person name="Detter J.C."/>
            <person name="Glavina del Rio T."/>
            <person name="Dalin E."/>
            <person name="Tice H."/>
            <person name="Pitluck S."/>
            <person name="Chain P."/>
            <person name="Malfatti S."/>
            <person name="Shin M."/>
            <person name="Vergez L."/>
            <person name="Schmutz J."/>
            <person name="Larimer F."/>
            <person name="Land M."/>
            <person name="Hauser L."/>
            <person name="Kyrpides N."/>
            <person name="Kim E."/>
            <person name="Taghavi S."/>
            <person name="Vangronsveld D."/>
            <person name="van der Lelie D."/>
            <person name="Richardson P."/>
        </authorList>
    </citation>
    <scope>NUCLEOTIDE SEQUENCE</scope>
    <source>
        <strain evidence="2">W619</strain>
    </source>
</reference>
<dbReference type="STRING" id="390235.PputW619_1399"/>
<proteinExistence type="predicted"/>
<organism evidence="2">
    <name type="scientific">Pseudomonas putida (strain W619)</name>
    <dbReference type="NCBI Taxonomy" id="390235"/>
    <lineage>
        <taxon>Bacteria</taxon>
        <taxon>Pseudomonadati</taxon>
        <taxon>Pseudomonadota</taxon>
        <taxon>Gammaproteobacteria</taxon>
        <taxon>Pseudomonadales</taxon>
        <taxon>Pseudomonadaceae</taxon>
        <taxon>Pseudomonas</taxon>
    </lineage>
</organism>
<dbReference type="Pfam" id="PF21912">
    <property type="entry name" value="Glyco_transf_99"/>
    <property type="match status" value="1"/>
</dbReference>
<dbReference type="InterPro" id="IPR007833">
    <property type="entry name" value="Capsule_polysaccharide_synth"/>
</dbReference>
<dbReference type="AlphaFoldDB" id="B1J5S6"/>
<dbReference type="Pfam" id="PF05159">
    <property type="entry name" value="Capsule_synth"/>
    <property type="match status" value="1"/>
</dbReference>
<sequence>MKILLYIEPHPVRDSFEEFSGIGTYLAESLLKQIDSSSFDLRVFSNNAVIDLICSKVSQGSMICERPTGIESKEIENYKSAWGKDNISAWIELTKGIGEASELYLSILERIYKKYPFEAIVLWSENGAVRKFCTANDIIVLHGELGPTRGPFVETMYFDTAGTNGNAAVRQANIDNLPLKNYPVQTWLGPKSRFENNPDGIGIIDVPYTAVPDEISASTKFPYIYIPLQLADDLNTIKNSDFEGPLDFLEKVLPAFTEQGYHVIIKPHPGSLSRPYNLIEETKALIYARTFVENVTILDRAVTITRSLRLISQAAFVCTINSSVGYEALLLGKRALILGDAMYDINGRLKVSLADIRKLADIPDNTSHARRLFNFMSGHFLINKDAIGTGKPIIDILYFLKEMKQLQITPTQETYWEHWVKKFKHGINWLGENIHEEISDLVPGDIFGNLQLLAASNKNITIKNGVATITAQEAGRPLIAGSAKVLEKLFIGNIDVISPNEEKKDTKIEGWAIDDKLRQAALVLVFKDNLVLSHKHIVVPRLDTADYLRNLANSSIRTFPTNCGFRIELPGNLTSNSGYNIALLTSDNTMFVINGKLGSITK</sequence>
<dbReference type="GO" id="GO:0000271">
    <property type="term" value="P:polysaccharide biosynthetic process"/>
    <property type="evidence" value="ECO:0007669"/>
    <property type="project" value="InterPro"/>
</dbReference>
<dbReference type="GO" id="GO:0015774">
    <property type="term" value="P:polysaccharide transport"/>
    <property type="evidence" value="ECO:0007669"/>
    <property type="project" value="InterPro"/>
</dbReference>